<name>A0A1G6NZS7_9PSEU</name>
<dbReference type="RefSeq" id="WP_091449730.1">
    <property type="nucleotide sequence ID" value="NZ_FMZZ01000004.1"/>
</dbReference>
<evidence type="ECO:0000313" key="1">
    <source>
        <dbReference type="EMBL" id="SDC73238.1"/>
    </source>
</evidence>
<gene>
    <name evidence="1" type="ORF">SAMN05216174_10433</name>
</gene>
<dbReference type="AlphaFoldDB" id="A0A1G6NZS7"/>
<accession>A0A1G6NZS7</accession>
<dbReference type="EMBL" id="FMZZ01000004">
    <property type="protein sequence ID" value="SDC73238.1"/>
    <property type="molecule type" value="Genomic_DNA"/>
</dbReference>
<keyword evidence="2" id="KW-1185">Reference proteome</keyword>
<organism evidence="1 2">
    <name type="scientific">Actinokineospora iranica</name>
    <dbReference type="NCBI Taxonomy" id="1271860"/>
    <lineage>
        <taxon>Bacteria</taxon>
        <taxon>Bacillati</taxon>
        <taxon>Actinomycetota</taxon>
        <taxon>Actinomycetes</taxon>
        <taxon>Pseudonocardiales</taxon>
        <taxon>Pseudonocardiaceae</taxon>
        <taxon>Actinokineospora</taxon>
    </lineage>
</organism>
<reference evidence="2" key="1">
    <citation type="submission" date="2016-10" db="EMBL/GenBank/DDBJ databases">
        <authorList>
            <person name="Varghese N."/>
            <person name="Submissions S."/>
        </authorList>
    </citation>
    <scope>NUCLEOTIDE SEQUENCE [LARGE SCALE GENOMIC DNA]</scope>
    <source>
        <strain evidence="2">IBRC-M 10403</strain>
    </source>
</reference>
<dbReference type="Proteomes" id="UP000199501">
    <property type="component" value="Unassembled WGS sequence"/>
</dbReference>
<proteinExistence type="predicted"/>
<protein>
    <submittedName>
        <fullName evidence="1">Uncharacterized protein</fullName>
    </submittedName>
</protein>
<evidence type="ECO:0000313" key="2">
    <source>
        <dbReference type="Proteomes" id="UP000199501"/>
    </source>
</evidence>
<sequence length="63" mass="6820">MSEPLETVEVIPLLVKLAEAEREARELTADEAHREGQAAGLELAQRIVRDLAGLPVEADSGRV</sequence>
<dbReference type="OrthoDB" id="3696778at2"/>